<keyword evidence="5" id="KW-0670">Pyruvate</keyword>
<dbReference type="SMART" id="SM00450">
    <property type="entry name" value="RHOD"/>
    <property type="match status" value="2"/>
</dbReference>
<dbReference type="InterPro" id="IPR001307">
    <property type="entry name" value="Thiosulphate_STrfase_CS"/>
</dbReference>
<dbReference type="GO" id="GO:0004792">
    <property type="term" value="F:thiosulfate-cyanide sulfurtransferase activity"/>
    <property type="evidence" value="ECO:0007669"/>
    <property type="project" value="InterPro"/>
</dbReference>
<organism evidence="5 6">
    <name type="scientific">Methylibium petroleiphilum (strain ATCC BAA-1232 / LMG 22953 / PM1)</name>
    <dbReference type="NCBI Taxonomy" id="420662"/>
    <lineage>
        <taxon>Bacteria</taxon>
        <taxon>Pseudomonadati</taxon>
        <taxon>Pseudomonadota</taxon>
        <taxon>Betaproteobacteria</taxon>
        <taxon>Burkholderiales</taxon>
        <taxon>Sphaerotilaceae</taxon>
        <taxon>Methylibium</taxon>
    </lineage>
</organism>
<dbReference type="AlphaFoldDB" id="A2SJ51"/>
<keyword evidence="6" id="KW-1185">Reference proteome</keyword>
<feature type="domain" description="Rhodanese" evidence="4">
    <location>
        <begin position="24"/>
        <end position="147"/>
    </location>
</feature>
<dbReference type="CDD" id="cd01449">
    <property type="entry name" value="TST_Repeat_2"/>
    <property type="match status" value="1"/>
</dbReference>
<evidence type="ECO:0000256" key="3">
    <source>
        <dbReference type="RuleBase" id="RU000507"/>
    </source>
</evidence>
<dbReference type="InterPro" id="IPR045078">
    <property type="entry name" value="TST/MPST-like"/>
</dbReference>
<sequence>MNRVASTLPMPLIDAEALRERLAAGAPTVVVDTSFDLADPAAGERSYREGHLPGAHYLHLDRDLADHTPATDGRFRGRHPLPTREAFAATLTRLGITPATPVVVYDRQGAMFAARAWWMLRWLGHREVTVLDGGLAAWRAVGGALESETPAAVAARPAYGPAASLVPTVDAAALQAGLGRVRLIDARAPERFRGDVEPLDPVAGHIPGALNRPFKDNLDAEGRFLAPAALHAAFLPLLAGRPPAESVQQCGSGVTACHNLLAMERAGLPGAALYPGSWSEWCADPARPVARG</sequence>
<dbReference type="InterPro" id="IPR001763">
    <property type="entry name" value="Rhodanese-like_dom"/>
</dbReference>
<accession>A2SJ51</accession>
<dbReference type="PANTHER" id="PTHR11364">
    <property type="entry name" value="THIOSULFATE SULFERTANSFERASE"/>
    <property type="match status" value="1"/>
</dbReference>
<reference evidence="5 6" key="1">
    <citation type="journal article" date="2007" name="J. Bacteriol.">
        <title>Whole-genome analysis of the methyl tert-butyl ether-degrading beta-proteobacterium Methylibium petroleiphilum PM1.</title>
        <authorList>
            <person name="Kane S.R."/>
            <person name="Chakicherla A.Y."/>
            <person name="Chain P.S.G."/>
            <person name="Schmidt R."/>
            <person name="Shin M.W."/>
            <person name="Legler T.C."/>
            <person name="Scow K.M."/>
            <person name="Larimer F.W."/>
            <person name="Lucas S.M."/>
            <person name="Richardson P.M."/>
            <person name="Hristova K.R."/>
        </authorList>
    </citation>
    <scope>NUCLEOTIDE SEQUENCE [LARGE SCALE GENOMIC DNA]</scope>
    <source>
        <strain evidence="6">ATCC BAA-1232 / LMG 22953 / PM1</strain>
    </source>
</reference>
<evidence type="ECO:0000256" key="1">
    <source>
        <dbReference type="ARBA" id="ARBA00022679"/>
    </source>
</evidence>
<dbReference type="PROSITE" id="PS00380">
    <property type="entry name" value="RHODANESE_1"/>
    <property type="match status" value="1"/>
</dbReference>
<keyword evidence="2" id="KW-0677">Repeat</keyword>
<dbReference type="PROSITE" id="PS50206">
    <property type="entry name" value="RHODANESE_3"/>
    <property type="match status" value="2"/>
</dbReference>
<dbReference type="InterPro" id="IPR036873">
    <property type="entry name" value="Rhodanese-like_dom_sf"/>
</dbReference>
<dbReference type="STRING" id="420662.Mpe_A2636"/>
<dbReference type="PANTHER" id="PTHR11364:SF27">
    <property type="entry name" value="SULFURTRANSFERASE"/>
    <property type="match status" value="1"/>
</dbReference>
<protein>
    <recommendedName>
        <fullName evidence="3">Sulfurtransferase</fullName>
    </recommendedName>
</protein>
<name>A2SJ51_METPP</name>
<proteinExistence type="predicted"/>
<dbReference type="HOGENOM" id="CLU_031618_0_0_4"/>
<feature type="domain" description="Rhodanese" evidence="4">
    <location>
        <begin position="177"/>
        <end position="290"/>
    </location>
</feature>
<dbReference type="KEGG" id="mpt:Mpe_A2636"/>
<evidence type="ECO:0000256" key="2">
    <source>
        <dbReference type="ARBA" id="ARBA00022737"/>
    </source>
</evidence>
<evidence type="ECO:0000313" key="6">
    <source>
        <dbReference type="Proteomes" id="UP000000366"/>
    </source>
</evidence>
<dbReference type="EMBL" id="CP000555">
    <property type="protein sequence ID" value="ABM95590.1"/>
    <property type="molecule type" value="Genomic_DNA"/>
</dbReference>
<dbReference type="PROSITE" id="PS00683">
    <property type="entry name" value="RHODANESE_2"/>
    <property type="match status" value="1"/>
</dbReference>
<evidence type="ECO:0000259" key="4">
    <source>
        <dbReference type="PROSITE" id="PS50206"/>
    </source>
</evidence>
<dbReference type="Pfam" id="PF00581">
    <property type="entry name" value="Rhodanese"/>
    <property type="match status" value="2"/>
</dbReference>
<dbReference type="eggNOG" id="COG2897">
    <property type="taxonomic scope" value="Bacteria"/>
</dbReference>
<dbReference type="CDD" id="cd01448">
    <property type="entry name" value="TST_Repeat_1"/>
    <property type="match status" value="1"/>
</dbReference>
<dbReference type="Proteomes" id="UP000000366">
    <property type="component" value="Chromosome"/>
</dbReference>
<dbReference type="Gene3D" id="3.40.250.10">
    <property type="entry name" value="Rhodanese-like domain"/>
    <property type="match status" value="2"/>
</dbReference>
<keyword evidence="1 3" id="KW-0808">Transferase</keyword>
<dbReference type="SUPFAM" id="SSF52821">
    <property type="entry name" value="Rhodanese/Cell cycle control phosphatase"/>
    <property type="match status" value="2"/>
</dbReference>
<gene>
    <name evidence="5" type="ordered locus">Mpe_A2636</name>
</gene>
<evidence type="ECO:0000313" key="5">
    <source>
        <dbReference type="EMBL" id="ABM95590.1"/>
    </source>
</evidence>